<name>A0A2K8SF03_9MOLU</name>
<proteinExistence type="predicted"/>
<dbReference type="InterPro" id="IPR054816">
    <property type="entry name" value="Lipoprotein_mollicutes-type_CS"/>
</dbReference>
<dbReference type="Proteomes" id="UP000231823">
    <property type="component" value="Chromosome"/>
</dbReference>
<gene>
    <name evidence="2" type="ORF">SFLOR_v1c07700</name>
</gene>
<feature type="signal peptide" evidence="1">
    <location>
        <begin position="1"/>
        <end position="21"/>
    </location>
</feature>
<dbReference type="NCBIfam" id="NF038029">
    <property type="entry name" value="LP_plasma"/>
    <property type="match status" value="1"/>
</dbReference>
<accession>A0A2K8SF03</accession>
<organism evidence="2 3">
    <name type="scientific">Spiroplasma floricola 23-6</name>
    <dbReference type="NCBI Taxonomy" id="1336749"/>
    <lineage>
        <taxon>Bacteria</taxon>
        <taxon>Bacillati</taxon>
        <taxon>Mycoplasmatota</taxon>
        <taxon>Mollicutes</taxon>
        <taxon>Entomoplasmatales</taxon>
        <taxon>Spiroplasmataceae</taxon>
        <taxon>Spiroplasma</taxon>
    </lineage>
</organism>
<dbReference type="KEGG" id="sfz:SFLOR_v1c07700"/>
<sequence>MKKLLSFLGAFGLIANTTAYAVSCGTKDPMTNEQIEQLIKEYKEEVDTTSTSWINARRANLVKEAKETGSNSFFNIENVKKYGNNKDIENDKGEVMTTEVKNNFQADVFSFLSLNDLSNELQLIASKSDKYNAILLNNKVVDSIYTDNVVIEYTSKDVSGNVTEDYLLSSSKFDLIIKAAYKDQQGVKNTYEIKIPLFITFSNDGALSLKIKEIEKTFSSKFFNDDNKYSWIDRQALGISKEKGYEVLDTFYSDSSRQEAMKNLYQTSEFSSYVNSFIKTSYDLTDYDFTFIDDKPSLKVGTPNKLNIYGTGYLQSSNGYIHVYGQDKSTTIQNAIFAESTIEDTDKTFKNYGNQRVNKFIFDLTTGSDTWKSRVESFQTLSYKSFKKNENYQGKYDDTTSIMYGSLDVEGLQMKINSNFYLPFNALKISYSVAIDNSIKNSEIANNESSAVLGALYFNAIKGIKSFQNVYNVKKPTTDSTYVSFTGLTKDNTIEQSIWRTISGQTPVQDTGIWSTANMNSSLSLKNSDQLIYRNKLMNEGSQMSFNFGIASYFQGLWQLSQDYMQYSLTTDGIKAVKAGNGKGSDEAMYGFYINFNFIEMWINLSGNNANLNNKVSKIIVGNK</sequence>
<protein>
    <recommendedName>
        <fullName evidence="4">Lipoprotein</fullName>
    </recommendedName>
</protein>
<dbReference type="AlphaFoldDB" id="A0A2K8SF03"/>
<evidence type="ECO:0000313" key="3">
    <source>
        <dbReference type="Proteomes" id="UP000231823"/>
    </source>
</evidence>
<keyword evidence="3" id="KW-1185">Reference proteome</keyword>
<reference evidence="2 3" key="1">
    <citation type="submission" date="2017-12" db="EMBL/GenBank/DDBJ databases">
        <title>Complete genome sequence of Spiroplasma floricola 23-6 (ATCC 29989).</title>
        <authorList>
            <person name="Tsai Y.-M."/>
            <person name="Wu P.-S."/>
            <person name="Lo W.-S."/>
            <person name="Kuo C.-H."/>
        </authorList>
    </citation>
    <scope>NUCLEOTIDE SEQUENCE [LARGE SCALE GENOMIC DNA]</scope>
    <source>
        <strain evidence="2 3">23-6</strain>
    </source>
</reference>
<dbReference type="OrthoDB" id="387750at2"/>
<evidence type="ECO:0000256" key="1">
    <source>
        <dbReference type="SAM" id="SignalP"/>
    </source>
</evidence>
<evidence type="ECO:0000313" key="2">
    <source>
        <dbReference type="EMBL" id="AUB31818.1"/>
    </source>
</evidence>
<dbReference type="EMBL" id="CP025057">
    <property type="protein sequence ID" value="AUB31818.1"/>
    <property type="molecule type" value="Genomic_DNA"/>
</dbReference>
<evidence type="ECO:0008006" key="4">
    <source>
        <dbReference type="Google" id="ProtNLM"/>
    </source>
</evidence>
<feature type="chain" id="PRO_5014927288" description="Lipoprotein" evidence="1">
    <location>
        <begin position="22"/>
        <end position="624"/>
    </location>
</feature>
<keyword evidence="1" id="KW-0732">Signal</keyword>
<dbReference type="RefSeq" id="WP_100916781.1">
    <property type="nucleotide sequence ID" value="NZ_CP025057.1"/>
</dbReference>